<dbReference type="GO" id="GO:0000149">
    <property type="term" value="F:SNARE binding"/>
    <property type="evidence" value="ECO:0007669"/>
    <property type="project" value="TreeGrafter"/>
</dbReference>
<keyword evidence="3" id="KW-1185">Reference proteome</keyword>
<dbReference type="GO" id="GO:0006890">
    <property type="term" value="P:retrograde vesicle-mediated transport, Golgi to endoplasmic reticulum"/>
    <property type="evidence" value="ECO:0007669"/>
    <property type="project" value="TreeGrafter"/>
</dbReference>
<protein>
    <submittedName>
        <fullName evidence="2">Uncharacterized protein</fullName>
    </submittedName>
</protein>
<reference evidence="2 3" key="1">
    <citation type="journal article" date="2022" name="Nat. Genet.">
        <title>Improved pea reference genome and pan-genome highlight genomic features and evolutionary characteristics.</title>
        <authorList>
            <person name="Yang T."/>
            <person name="Liu R."/>
            <person name="Luo Y."/>
            <person name="Hu S."/>
            <person name="Wang D."/>
            <person name="Wang C."/>
            <person name="Pandey M.K."/>
            <person name="Ge S."/>
            <person name="Xu Q."/>
            <person name="Li N."/>
            <person name="Li G."/>
            <person name="Huang Y."/>
            <person name="Saxena R.K."/>
            <person name="Ji Y."/>
            <person name="Li M."/>
            <person name="Yan X."/>
            <person name="He Y."/>
            <person name="Liu Y."/>
            <person name="Wang X."/>
            <person name="Xiang C."/>
            <person name="Varshney R.K."/>
            <person name="Ding H."/>
            <person name="Gao S."/>
            <person name="Zong X."/>
        </authorList>
    </citation>
    <scope>NUCLEOTIDE SEQUENCE [LARGE SCALE GENOMIC DNA]</scope>
    <source>
        <strain evidence="2 3">cv. Zhongwan 6</strain>
    </source>
</reference>
<feature type="compositionally biased region" description="Polar residues" evidence="1">
    <location>
        <begin position="1"/>
        <end position="12"/>
    </location>
</feature>
<dbReference type="AlphaFoldDB" id="A0A9D4XR89"/>
<dbReference type="PANTHER" id="PTHR15922:SF2">
    <property type="entry name" value="NBAS SUBUNIT OF NRZ TETHERING COMPLEX"/>
    <property type="match status" value="1"/>
</dbReference>
<evidence type="ECO:0000313" key="3">
    <source>
        <dbReference type="Proteomes" id="UP001058974"/>
    </source>
</evidence>
<comment type="caution">
    <text evidence="2">The sequence shown here is derived from an EMBL/GenBank/DDBJ whole genome shotgun (WGS) entry which is preliminary data.</text>
</comment>
<dbReference type="GO" id="GO:0070939">
    <property type="term" value="C:Dsl1/NZR complex"/>
    <property type="evidence" value="ECO:0007669"/>
    <property type="project" value="TreeGrafter"/>
</dbReference>
<evidence type="ECO:0000256" key="1">
    <source>
        <dbReference type="SAM" id="MobiDB-lite"/>
    </source>
</evidence>
<accession>A0A9D4XR89</accession>
<feature type="region of interest" description="Disordered" evidence="1">
    <location>
        <begin position="1"/>
        <end position="28"/>
    </location>
</feature>
<dbReference type="Gramene" id="Psat03G0002500-T1">
    <property type="protein sequence ID" value="KAI5423645.1"/>
    <property type="gene ID" value="KIW84_030025"/>
</dbReference>
<gene>
    <name evidence="2" type="ORF">KIW84_030025</name>
</gene>
<evidence type="ECO:0000313" key="2">
    <source>
        <dbReference type="EMBL" id="KAI5423645.1"/>
    </source>
</evidence>
<organism evidence="2 3">
    <name type="scientific">Pisum sativum</name>
    <name type="common">Garden pea</name>
    <name type="synonym">Lathyrus oleraceus</name>
    <dbReference type="NCBI Taxonomy" id="3888"/>
    <lineage>
        <taxon>Eukaryota</taxon>
        <taxon>Viridiplantae</taxon>
        <taxon>Streptophyta</taxon>
        <taxon>Embryophyta</taxon>
        <taxon>Tracheophyta</taxon>
        <taxon>Spermatophyta</taxon>
        <taxon>Magnoliopsida</taxon>
        <taxon>eudicotyledons</taxon>
        <taxon>Gunneridae</taxon>
        <taxon>Pentapetalae</taxon>
        <taxon>rosids</taxon>
        <taxon>fabids</taxon>
        <taxon>Fabales</taxon>
        <taxon>Fabaceae</taxon>
        <taxon>Papilionoideae</taxon>
        <taxon>50 kb inversion clade</taxon>
        <taxon>NPAAA clade</taxon>
        <taxon>Hologalegina</taxon>
        <taxon>IRL clade</taxon>
        <taxon>Fabeae</taxon>
        <taxon>Lathyrus</taxon>
    </lineage>
</organism>
<dbReference type="Proteomes" id="UP001058974">
    <property type="component" value="Chromosome 3"/>
</dbReference>
<dbReference type="EMBL" id="JAMSHJ010000003">
    <property type="protein sequence ID" value="KAI5423645.1"/>
    <property type="molecule type" value="Genomic_DNA"/>
</dbReference>
<sequence>MTSATSLDNSISDMYRSPPRPLPYDAEPLNSADKWNEYAREDELKIYRSKSALRTFISKIHTWSWACVSRAWDGSTDLETVNTQQVHSSTSENAMNLSSDVHGFPEASKLAPAIQKPTQFSSCQDEICNKLRLAYVFGLLSECYLQLENTKDLSPIAQPDHTNGNIRFAHYYKVVEQECKNVSFINNLNFKNIAGLHGLNFECFSDEVYACIEESNLSALSKMIQAFVDMYGHSLPEGFMSWQDAYKYYILSSLSALEAKATTDFSSRTPECIQFFFK</sequence>
<dbReference type="PANTHER" id="PTHR15922">
    <property type="entry name" value="NEUROBLASTOMA-AMPLIFIED SEQUENCE"/>
    <property type="match status" value="1"/>
</dbReference>
<name>A0A9D4XR89_PEA</name>
<proteinExistence type="predicted"/>